<keyword evidence="1" id="KW-0472">Membrane</keyword>
<evidence type="ECO:0000313" key="3">
    <source>
        <dbReference type="Proteomes" id="UP001157134"/>
    </source>
</evidence>
<feature type="transmembrane region" description="Helical" evidence="1">
    <location>
        <begin position="157"/>
        <end position="180"/>
    </location>
</feature>
<evidence type="ECO:0000256" key="1">
    <source>
        <dbReference type="SAM" id="Phobius"/>
    </source>
</evidence>
<dbReference type="Proteomes" id="UP001157134">
    <property type="component" value="Unassembled WGS sequence"/>
</dbReference>
<feature type="transmembrane region" description="Helical" evidence="1">
    <location>
        <begin position="44"/>
        <end position="65"/>
    </location>
</feature>
<dbReference type="Pfam" id="PF09955">
    <property type="entry name" value="DUF2189"/>
    <property type="match status" value="1"/>
</dbReference>
<evidence type="ECO:0000313" key="2">
    <source>
        <dbReference type="EMBL" id="GLX85310.1"/>
    </source>
</evidence>
<accession>A0ABQ6HCV6</accession>
<keyword evidence="3" id="KW-1185">Reference proteome</keyword>
<feature type="transmembrane region" description="Helical" evidence="1">
    <location>
        <begin position="209"/>
        <end position="226"/>
    </location>
</feature>
<keyword evidence="1" id="KW-1133">Transmembrane helix</keyword>
<feature type="transmembrane region" description="Helical" evidence="1">
    <location>
        <begin position="71"/>
        <end position="92"/>
    </location>
</feature>
<reference evidence="2 3" key="1">
    <citation type="submission" date="2023-03" db="EMBL/GenBank/DDBJ databases">
        <title>Thalassotalea loyana LMG 22536T draft genome sequence.</title>
        <authorList>
            <person name="Sawabe T."/>
        </authorList>
    </citation>
    <scope>NUCLEOTIDE SEQUENCE [LARGE SCALE GENOMIC DNA]</scope>
    <source>
        <strain evidence="2 3">LMG 22536</strain>
    </source>
</reference>
<comment type="caution">
    <text evidence="2">The sequence shown here is derived from an EMBL/GenBank/DDBJ whole genome shotgun (WGS) entry which is preliminary data.</text>
</comment>
<gene>
    <name evidence="2" type="ORF">tloyanaT_15620</name>
</gene>
<proteinExistence type="predicted"/>
<sequence length="260" mass="28414">MAKTDVSKNLNKPFARVIESNVVDSSSPLHWLALALKDFARAPAIALAYGALFSIIPIAICLFVISSSNHLVILPATIAFALIGPAFATGLYDVAWELEKGHTPTFRHSLKSMFRNPVGEWGFAIVLFILMVAWTRVAALIHVLYPSATNPTFEELLAFLTLGSIAGACFLVVVFGISAFTPQIVVERRVDIMTAVVSSLKAVHKNPKAMFSWGLMIICLVGFSILTLGFGFIVTMPILAFASWHAYIAVIKTKRPRSYE</sequence>
<protein>
    <submittedName>
        <fullName evidence="2">Cytochrome b6</fullName>
    </submittedName>
</protein>
<feature type="transmembrane region" description="Helical" evidence="1">
    <location>
        <begin position="121"/>
        <end position="145"/>
    </location>
</feature>
<organism evidence="2 3">
    <name type="scientific">Thalassotalea loyana</name>
    <dbReference type="NCBI Taxonomy" id="280483"/>
    <lineage>
        <taxon>Bacteria</taxon>
        <taxon>Pseudomonadati</taxon>
        <taxon>Pseudomonadota</taxon>
        <taxon>Gammaproteobacteria</taxon>
        <taxon>Alteromonadales</taxon>
        <taxon>Colwelliaceae</taxon>
        <taxon>Thalassotalea</taxon>
    </lineage>
</organism>
<dbReference type="EMBL" id="BSSV01000003">
    <property type="protein sequence ID" value="GLX85310.1"/>
    <property type="molecule type" value="Genomic_DNA"/>
</dbReference>
<dbReference type="RefSeq" id="WP_284297302.1">
    <property type="nucleotide sequence ID" value="NZ_BSSV01000003.1"/>
</dbReference>
<name>A0ABQ6HCV6_9GAMM</name>
<keyword evidence="1" id="KW-0812">Transmembrane</keyword>
<dbReference type="InterPro" id="IPR018692">
    <property type="entry name" value="DUF2189"/>
</dbReference>